<proteinExistence type="predicted"/>
<dbReference type="Proteomes" id="UP000515465">
    <property type="component" value="Chromosome"/>
</dbReference>
<reference evidence="3" key="1">
    <citation type="journal article" date="2020" name="Mol. Plant Microbe">
        <title>Rhizobial microsymbionts of the narrowly endemic Oxytropis species growing in Kamchatka are characterized by significant genetic diversity and possess a set of genes that are associated with T3SS and T6SS secretion systems and can affect the development of symbiosis.</title>
        <authorList>
            <person name="Safronova V."/>
            <person name="Guro P."/>
            <person name="Sazanova A."/>
            <person name="Kuznetsova I."/>
            <person name="Belimov A."/>
            <person name="Yakubov V."/>
            <person name="Chirak E."/>
            <person name="Afonin A."/>
            <person name="Gogolev Y."/>
            <person name="Andronov E."/>
            <person name="Tikhonovich I."/>
        </authorList>
    </citation>
    <scope>NUCLEOTIDE SEQUENCE [LARGE SCALE GENOMIC DNA]</scope>
    <source>
        <strain evidence="3">583</strain>
    </source>
</reference>
<accession>A0A7G6SS52</accession>
<dbReference type="GO" id="GO:0004497">
    <property type="term" value="F:monooxygenase activity"/>
    <property type="evidence" value="ECO:0007669"/>
    <property type="project" value="UniProtKB-KW"/>
</dbReference>
<dbReference type="InterPro" id="IPR007138">
    <property type="entry name" value="ABM_dom"/>
</dbReference>
<dbReference type="SUPFAM" id="SSF54909">
    <property type="entry name" value="Dimeric alpha+beta barrel"/>
    <property type="match status" value="1"/>
</dbReference>
<gene>
    <name evidence="2" type="ORF">HB778_12445</name>
</gene>
<keyword evidence="2" id="KW-0560">Oxidoreductase</keyword>
<evidence type="ECO:0000259" key="1">
    <source>
        <dbReference type="Pfam" id="PF03992"/>
    </source>
</evidence>
<name>A0A7G6SS52_9HYPH</name>
<evidence type="ECO:0000313" key="2">
    <source>
        <dbReference type="EMBL" id="QND57334.1"/>
    </source>
</evidence>
<dbReference type="InterPro" id="IPR011008">
    <property type="entry name" value="Dimeric_a/b-barrel"/>
</dbReference>
<evidence type="ECO:0000313" key="3">
    <source>
        <dbReference type="Proteomes" id="UP000515465"/>
    </source>
</evidence>
<dbReference type="Pfam" id="PF03992">
    <property type="entry name" value="ABM"/>
    <property type="match status" value="1"/>
</dbReference>
<sequence>MAFVRIGQFTALPDTTERLRAIYETEAIPAIRAATGNISAVLLQQHQARDAFMAITVWSTVEDAERYDRSGQAAAMADKIRFAFAGPPMLSTYDAFGLPQQH</sequence>
<organism evidence="2 3">
    <name type="scientific">Mesorhizobium huakuii</name>
    <dbReference type="NCBI Taxonomy" id="28104"/>
    <lineage>
        <taxon>Bacteria</taxon>
        <taxon>Pseudomonadati</taxon>
        <taxon>Pseudomonadota</taxon>
        <taxon>Alphaproteobacteria</taxon>
        <taxon>Hyphomicrobiales</taxon>
        <taxon>Phyllobacteriaceae</taxon>
        <taxon>Mesorhizobium</taxon>
    </lineage>
</organism>
<keyword evidence="2" id="KW-0503">Monooxygenase</keyword>
<protein>
    <submittedName>
        <fullName evidence="2">Antibiotic biosynthesis monooxygenase</fullName>
    </submittedName>
</protein>
<dbReference type="EMBL" id="CP050296">
    <property type="protein sequence ID" value="QND57334.1"/>
    <property type="molecule type" value="Genomic_DNA"/>
</dbReference>
<dbReference type="RefSeq" id="WP_183464167.1">
    <property type="nucleotide sequence ID" value="NZ_CP050296.1"/>
</dbReference>
<dbReference type="AlphaFoldDB" id="A0A7G6SS52"/>
<feature type="domain" description="ABM" evidence="1">
    <location>
        <begin position="3"/>
        <end position="77"/>
    </location>
</feature>
<dbReference type="Gene3D" id="3.30.70.100">
    <property type="match status" value="1"/>
</dbReference>